<dbReference type="InterPro" id="IPR007123">
    <property type="entry name" value="Gelsolin-like_dom"/>
</dbReference>
<dbReference type="Pfam" id="PF00626">
    <property type="entry name" value="Gelsolin"/>
    <property type="match status" value="1"/>
</dbReference>
<evidence type="ECO:0000256" key="1">
    <source>
        <dbReference type="RuleBase" id="RU365030"/>
    </source>
</evidence>
<dbReference type="GO" id="GO:0015031">
    <property type="term" value="P:protein transport"/>
    <property type="evidence" value="ECO:0007669"/>
    <property type="project" value="UniProtKB-KW"/>
</dbReference>
<organism evidence="3 4">
    <name type="scientific">Kipferlia bialata</name>
    <dbReference type="NCBI Taxonomy" id="797122"/>
    <lineage>
        <taxon>Eukaryota</taxon>
        <taxon>Metamonada</taxon>
        <taxon>Carpediemonas-like organisms</taxon>
        <taxon>Kipferlia</taxon>
    </lineage>
</organism>
<dbReference type="EMBL" id="BDIP01000004">
    <property type="protein sequence ID" value="GIQ79420.1"/>
    <property type="molecule type" value="Genomic_DNA"/>
</dbReference>
<name>A0A9K3CN78_9EUKA</name>
<dbReference type="OrthoDB" id="10256289at2759"/>
<dbReference type="InterPro" id="IPR036180">
    <property type="entry name" value="Gelsolin-like_dom_sf"/>
</dbReference>
<accession>A0A9K3CN78</accession>
<comment type="similarity">
    <text evidence="1">Belongs to the SEC23/SEC24 family. SEC23 subfamily.</text>
</comment>
<keyword evidence="1" id="KW-0968">Cytoplasmic vesicle</keyword>
<keyword evidence="1" id="KW-0862">Zinc</keyword>
<evidence type="ECO:0000259" key="2">
    <source>
        <dbReference type="Pfam" id="PF00626"/>
    </source>
</evidence>
<comment type="function">
    <text evidence="1">Component of the coat protein complex II (COPII) which promotes the formation of transport vesicles from the endoplasmic reticulum (ER). The coat has two main functions, the physical deformation of the endoplasmic reticulum membrane into vesicles and the selection of cargo molecules.</text>
</comment>
<feature type="domain" description="Gelsolin-like" evidence="2">
    <location>
        <begin position="6"/>
        <end position="64"/>
    </location>
</feature>
<keyword evidence="1" id="KW-0931">ER-Golgi transport</keyword>
<dbReference type="GO" id="GO:0070971">
    <property type="term" value="C:endoplasmic reticulum exit site"/>
    <property type="evidence" value="ECO:0007669"/>
    <property type="project" value="TreeGrafter"/>
</dbReference>
<dbReference type="Gene3D" id="3.40.20.10">
    <property type="entry name" value="Severin"/>
    <property type="match status" value="1"/>
</dbReference>
<keyword evidence="1" id="KW-0472">Membrane</keyword>
<dbReference type="GO" id="GO:0030127">
    <property type="term" value="C:COPII vesicle coat"/>
    <property type="evidence" value="ECO:0007669"/>
    <property type="project" value="TreeGrafter"/>
</dbReference>
<keyword evidence="1" id="KW-0479">Metal-binding</keyword>
<sequence length="117" mass="13113">MIIVWYGSTVVAWRNQGLAENPEHSNVKALIETPIHTSDDMLNSRMPHPTLTVCDQGGSQARFLLSRLNPSKTYREGENAMGQFRDTSPQGETILTDDVNMQVFISHLKRVISGTQQ</sequence>
<keyword evidence="1" id="KW-0256">Endoplasmic reticulum</keyword>
<reference evidence="3 4" key="1">
    <citation type="journal article" date="2018" name="PLoS ONE">
        <title>The draft genome of Kipferlia bialata reveals reductive genome evolution in fornicate parasites.</title>
        <authorList>
            <person name="Tanifuji G."/>
            <person name="Takabayashi S."/>
            <person name="Kume K."/>
            <person name="Takagi M."/>
            <person name="Nakayama T."/>
            <person name="Kamikawa R."/>
            <person name="Inagaki Y."/>
            <person name="Hashimoto T."/>
        </authorList>
    </citation>
    <scope>NUCLEOTIDE SEQUENCE [LARGE SCALE GENOMIC DNA]</scope>
    <source>
        <strain evidence="3">NY0173</strain>
    </source>
</reference>
<comment type="subcellular location">
    <subcellularLocation>
        <location evidence="1">Cytoplasmic vesicle</location>
        <location evidence="1">COPII-coated vesicle membrane</location>
        <topology evidence="1">Peripheral membrane protein</topology>
        <orientation evidence="1">Cytoplasmic side</orientation>
    </subcellularLocation>
    <subcellularLocation>
        <location evidence="1">Endoplasmic reticulum membrane</location>
        <topology evidence="1">Peripheral membrane protein</topology>
        <orientation evidence="1">Cytoplasmic side</orientation>
    </subcellularLocation>
</comment>
<keyword evidence="4" id="KW-1185">Reference proteome</keyword>
<dbReference type="PANTHER" id="PTHR11141:SF0">
    <property type="entry name" value="PROTEIN TRANSPORT PROTEIN SEC23"/>
    <property type="match status" value="1"/>
</dbReference>
<protein>
    <recommendedName>
        <fullName evidence="1">Protein transport protein SEC23</fullName>
    </recommendedName>
</protein>
<dbReference type="GO" id="GO:0090110">
    <property type="term" value="P:COPII-coated vesicle cargo loading"/>
    <property type="evidence" value="ECO:0007669"/>
    <property type="project" value="TreeGrafter"/>
</dbReference>
<keyword evidence="1" id="KW-0963">Cytoplasm</keyword>
<dbReference type="GO" id="GO:0005096">
    <property type="term" value="F:GTPase activator activity"/>
    <property type="evidence" value="ECO:0007669"/>
    <property type="project" value="TreeGrafter"/>
</dbReference>
<dbReference type="InterPro" id="IPR029006">
    <property type="entry name" value="ADF-H/Gelsolin-like_dom_sf"/>
</dbReference>
<dbReference type="GO" id="GO:0046872">
    <property type="term" value="F:metal ion binding"/>
    <property type="evidence" value="ECO:0007669"/>
    <property type="project" value="UniProtKB-KW"/>
</dbReference>
<comment type="caution">
    <text evidence="3">The sequence shown here is derived from an EMBL/GenBank/DDBJ whole genome shotgun (WGS) entry which is preliminary data.</text>
</comment>
<keyword evidence="1" id="KW-0653">Protein transport</keyword>
<dbReference type="Proteomes" id="UP000265618">
    <property type="component" value="Unassembled WGS sequence"/>
</dbReference>
<keyword evidence="1" id="KW-0813">Transport</keyword>
<evidence type="ECO:0000313" key="4">
    <source>
        <dbReference type="Proteomes" id="UP000265618"/>
    </source>
</evidence>
<dbReference type="AlphaFoldDB" id="A0A9K3CN78"/>
<proteinExistence type="inferred from homology"/>
<evidence type="ECO:0000313" key="3">
    <source>
        <dbReference type="EMBL" id="GIQ79420.1"/>
    </source>
</evidence>
<dbReference type="GO" id="GO:0005789">
    <property type="term" value="C:endoplasmic reticulum membrane"/>
    <property type="evidence" value="ECO:0007669"/>
    <property type="project" value="UniProtKB-SubCell"/>
</dbReference>
<dbReference type="InterPro" id="IPR037364">
    <property type="entry name" value="Sec23"/>
</dbReference>
<dbReference type="PANTHER" id="PTHR11141">
    <property type="entry name" value="PROTEIN TRANSPORT PROTEIN SEC23"/>
    <property type="match status" value="1"/>
</dbReference>
<gene>
    <name evidence="3" type="ORF">KIPB_000065</name>
</gene>
<dbReference type="SUPFAM" id="SSF82754">
    <property type="entry name" value="C-terminal, gelsolin-like domain of Sec23/24"/>
    <property type="match status" value="1"/>
</dbReference>